<dbReference type="EMBL" id="AP024444">
    <property type="protein sequence ID" value="BCS20335.1"/>
    <property type="molecule type" value="Genomic_DNA"/>
</dbReference>
<dbReference type="OrthoDB" id="10031947at2759"/>
<gene>
    <name evidence="2" type="ORF">APUU_20767S</name>
</gene>
<feature type="transmembrane region" description="Helical" evidence="1">
    <location>
        <begin position="35"/>
        <end position="53"/>
    </location>
</feature>
<dbReference type="Proteomes" id="UP000654913">
    <property type="component" value="Chromosome 2"/>
</dbReference>
<name>A0A7R8AK50_9EURO</name>
<feature type="transmembrane region" description="Helical" evidence="1">
    <location>
        <begin position="129"/>
        <end position="147"/>
    </location>
</feature>
<dbReference type="RefSeq" id="XP_041552529.1">
    <property type="nucleotide sequence ID" value="XM_041699445.1"/>
</dbReference>
<keyword evidence="1" id="KW-0472">Membrane</keyword>
<reference evidence="2" key="1">
    <citation type="submission" date="2021-01" db="EMBL/GenBank/DDBJ databases">
        <authorList>
            <consortium name="Aspergillus puulaauensis MK2 genome sequencing consortium"/>
            <person name="Kazuki M."/>
            <person name="Futagami T."/>
        </authorList>
    </citation>
    <scope>NUCLEOTIDE SEQUENCE</scope>
    <source>
        <strain evidence="2">MK2</strain>
    </source>
</reference>
<dbReference type="PANTHER" id="PTHR36578">
    <property type="entry name" value="CHROMOSOME 15, WHOLE GENOME SHOTGUN SEQUENCE"/>
    <property type="match status" value="1"/>
</dbReference>
<evidence type="ECO:0000313" key="2">
    <source>
        <dbReference type="EMBL" id="BCS20335.1"/>
    </source>
</evidence>
<keyword evidence="1" id="KW-1133">Transmembrane helix</keyword>
<accession>A0A7R8AK50</accession>
<proteinExistence type="predicted"/>
<evidence type="ECO:0000313" key="3">
    <source>
        <dbReference type="Proteomes" id="UP000654913"/>
    </source>
</evidence>
<dbReference type="AlphaFoldDB" id="A0A7R8AK50"/>
<keyword evidence="3" id="KW-1185">Reference proteome</keyword>
<organism evidence="2 3">
    <name type="scientific">Aspergillus puulaauensis</name>
    <dbReference type="NCBI Taxonomy" id="1220207"/>
    <lineage>
        <taxon>Eukaryota</taxon>
        <taxon>Fungi</taxon>
        <taxon>Dikarya</taxon>
        <taxon>Ascomycota</taxon>
        <taxon>Pezizomycotina</taxon>
        <taxon>Eurotiomycetes</taxon>
        <taxon>Eurotiomycetidae</taxon>
        <taxon>Eurotiales</taxon>
        <taxon>Aspergillaceae</taxon>
        <taxon>Aspergillus</taxon>
    </lineage>
</organism>
<dbReference type="PANTHER" id="PTHR36578:SF1">
    <property type="entry name" value="APPLE DOMAIN-CONTAINING PROTEIN"/>
    <property type="match status" value="1"/>
</dbReference>
<reference evidence="2" key="2">
    <citation type="submission" date="2021-02" db="EMBL/GenBank/DDBJ databases">
        <title>Aspergillus puulaauensis MK2 genome sequence.</title>
        <authorList>
            <person name="Futagami T."/>
            <person name="Mori K."/>
            <person name="Kadooka C."/>
            <person name="Tanaka T."/>
        </authorList>
    </citation>
    <scope>NUCLEOTIDE SEQUENCE</scope>
    <source>
        <strain evidence="2">MK2</strain>
    </source>
</reference>
<dbReference type="KEGG" id="apuu:APUU_20767S"/>
<keyword evidence="1" id="KW-0812">Transmembrane</keyword>
<dbReference type="GeneID" id="64970340"/>
<protein>
    <submittedName>
        <fullName evidence="2">Uncharacterized protein</fullName>
    </submittedName>
</protein>
<evidence type="ECO:0000256" key="1">
    <source>
        <dbReference type="SAM" id="Phobius"/>
    </source>
</evidence>
<sequence>MSSNPASNQSGPSAPPAEPFKAFQQLISYLDRHKLSSLILLGFIYPILGRFAHGPTTTPPSGSQYVGTYDLIFTSVLGIVAVHQNQHFSWQARFAYLQWSSLSSAVEQVIGGSVISVALLIFFVSPLPILSLSVGLLIAWQYVLVTYHRNIRQVSSEVEQLFYKAKVAVESSRRYASEIATQEQSILSLVVAMCTDAGPYSLIAGSRASKIAPLLNGNVTAIVPAAKELTALSSGSSTTLRSVLQAYEQTRWLADKANLLAKHGEMAEALSVIQSMSTELTSALDGEAQLLSAKTKAHDISTQVHLNDIVSSHKKVIDQLQAAAARPSRPDPQSSQGTLPNTVTLRNPKAIVGSLSGAPEDIDDKAFTLNLPFPISIYGHSSSVLSLNDNGMVCLDQAPSSSIADVRTGQQLPFRAGLAPYTLFPLWKDLKITKGKPHGIYYDVESTAPNRTLSIEYYVTRYKLESQYFHFLVIFHEARPNFVTFRYHDVKDEGAEGTVGVQGPEGEFYSAVYANLDRS</sequence>
<feature type="transmembrane region" description="Helical" evidence="1">
    <location>
        <begin position="65"/>
        <end position="83"/>
    </location>
</feature>